<evidence type="ECO:0000256" key="6">
    <source>
        <dbReference type="SAM" id="SignalP"/>
    </source>
</evidence>
<organism evidence="9 10">
    <name type="scientific">Chryseotalea sanaruensis</name>
    <dbReference type="NCBI Taxonomy" id="2482724"/>
    <lineage>
        <taxon>Bacteria</taxon>
        <taxon>Pseudomonadati</taxon>
        <taxon>Bacteroidota</taxon>
        <taxon>Cytophagia</taxon>
        <taxon>Cytophagales</taxon>
        <taxon>Chryseotaleaceae</taxon>
        <taxon>Chryseotalea</taxon>
    </lineage>
</organism>
<keyword evidence="4" id="KW-0862">Zinc</keyword>
<dbReference type="SUPFAM" id="SSF63411">
    <property type="entry name" value="LuxS/MPP-like metallohydrolase"/>
    <property type="match status" value="2"/>
</dbReference>
<keyword evidence="6" id="KW-0732">Signal</keyword>
<evidence type="ECO:0000256" key="1">
    <source>
        <dbReference type="ARBA" id="ARBA00007261"/>
    </source>
</evidence>
<dbReference type="Pfam" id="PF05193">
    <property type="entry name" value="Peptidase_M16_C"/>
    <property type="match status" value="1"/>
</dbReference>
<protein>
    <submittedName>
        <fullName evidence="9">Insulinase family protein</fullName>
    </submittedName>
</protein>
<keyword evidence="5" id="KW-0482">Metalloprotease</keyword>
<dbReference type="OrthoDB" id="9811314at2"/>
<comment type="caution">
    <text evidence="9">The sequence shown here is derived from an EMBL/GenBank/DDBJ whole genome shotgun (WGS) entry which is preliminary data.</text>
</comment>
<feature type="signal peptide" evidence="6">
    <location>
        <begin position="1"/>
        <end position="19"/>
    </location>
</feature>
<evidence type="ECO:0000259" key="7">
    <source>
        <dbReference type="Pfam" id="PF00675"/>
    </source>
</evidence>
<dbReference type="AlphaFoldDB" id="A0A401UFQ9"/>
<dbReference type="GO" id="GO:0008237">
    <property type="term" value="F:metallopeptidase activity"/>
    <property type="evidence" value="ECO:0007669"/>
    <property type="project" value="UniProtKB-KW"/>
</dbReference>
<dbReference type="InterPro" id="IPR011249">
    <property type="entry name" value="Metalloenz_LuxS/M16"/>
</dbReference>
<name>A0A401UFQ9_9BACT</name>
<keyword evidence="10" id="KW-1185">Reference proteome</keyword>
<reference evidence="9 10" key="1">
    <citation type="submission" date="2018-11" db="EMBL/GenBank/DDBJ databases">
        <title>Chryseotalea sanarue gen. nov., sp., nov., a member of the family Cytophagaceae, isolated from a brackish lake in Hamamatsu Japan.</title>
        <authorList>
            <person name="Maejima Y."/>
            <person name="Iino T."/>
            <person name="Muraguchi Y."/>
            <person name="Fukuda K."/>
            <person name="Ohkuma M."/>
            <person name="Moriuchi R."/>
            <person name="Dohra H."/>
            <person name="Kimbara K."/>
            <person name="Shintani M."/>
        </authorList>
    </citation>
    <scope>NUCLEOTIDE SEQUENCE [LARGE SCALE GENOMIC DNA]</scope>
    <source>
        <strain evidence="9 10">Ys</strain>
    </source>
</reference>
<evidence type="ECO:0000259" key="8">
    <source>
        <dbReference type="Pfam" id="PF05193"/>
    </source>
</evidence>
<feature type="domain" description="Peptidase M16 C-terminal" evidence="8">
    <location>
        <begin position="191"/>
        <end position="368"/>
    </location>
</feature>
<comment type="similarity">
    <text evidence="1">Belongs to the peptidase M16 family.</text>
</comment>
<dbReference type="EMBL" id="BHXQ01000010">
    <property type="protein sequence ID" value="GCC53680.1"/>
    <property type="molecule type" value="Genomic_DNA"/>
</dbReference>
<keyword evidence="2" id="KW-0645">Protease</keyword>
<dbReference type="GO" id="GO:0006508">
    <property type="term" value="P:proteolysis"/>
    <property type="evidence" value="ECO:0007669"/>
    <property type="project" value="UniProtKB-KW"/>
</dbReference>
<dbReference type="RefSeq" id="WP_127124333.1">
    <property type="nucleotide sequence ID" value="NZ_BHXQ01000010.1"/>
</dbReference>
<dbReference type="InterPro" id="IPR011765">
    <property type="entry name" value="Pept_M16_N"/>
</dbReference>
<keyword evidence="3" id="KW-0378">Hydrolase</keyword>
<evidence type="ECO:0000256" key="5">
    <source>
        <dbReference type="ARBA" id="ARBA00023049"/>
    </source>
</evidence>
<dbReference type="PANTHER" id="PTHR43690">
    <property type="entry name" value="NARDILYSIN"/>
    <property type="match status" value="1"/>
</dbReference>
<evidence type="ECO:0000256" key="4">
    <source>
        <dbReference type="ARBA" id="ARBA00022833"/>
    </source>
</evidence>
<dbReference type="InterPro" id="IPR050626">
    <property type="entry name" value="Peptidase_M16"/>
</dbReference>
<sequence>MQKRIMLFLCLAVASQAFSQARKIEFTEYKLDNGLHVILHQDNTTPIVAVSVLYHVGSKNENPNRTGFAHFFEHLLFEGSENIKRGEFDKYITGAGGTNNANTSNDRTFYYEILPSNQLELGLWLESERLMHAKIEPVGVETQREVVKEEKRQRIDNQPYGSILTEVLKRAYTVHPYQWAPIGSLDHLNAATLDEFVQFYKTFYVPENATLSIAGDIDIEQTKKLVAKYFKDIPNGGKAIPTPTVVEPEQKAEVRDVIFDNIQLPAVIQAYHIPAQGTPDSYAIDMLNTLLSGGQSSRMYKALVDEQKKALAVQAFPFSLEQPGLYITFGLTNMGVNIDDLEKSMDAEIEKVQKELISEREFQKLMNQVESNFVQQNSSVVGIAEQLANYHVYFGDANLINAELERYKKVTREDIQRVAKKYLTKQNRVVLHYLPKSAQSKPEGTQLKKDN</sequence>
<accession>A0A401UFQ9</accession>
<dbReference type="Pfam" id="PF00675">
    <property type="entry name" value="Peptidase_M16"/>
    <property type="match status" value="1"/>
</dbReference>
<evidence type="ECO:0000256" key="2">
    <source>
        <dbReference type="ARBA" id="ARBA00022670"/>
    </source>
</evidence>
<feature type="domain" description="Peptidase M16 N-terminal" evidence="7">
    <location>
        <begin position="37"/>
        <end position="174"/>
    </location>
</feature>
<dbReference type="GO" id="GO:0046872">
    <property type="term" value="F:metal ion binding"/>
    <property type="evidence" value="ECO:0007669"/>
    <property type="project" value="InterPro"/>
</dbReference>
<feature type="chain" id="PRO_5019072151" evidence="6">
    <location>
        <begin position="20"/>
        <end position="451"/>
    </location>
</feature>
<dbReference type="PANTHER" id="PTHR43690:SF17">
    <property type="entry name" value="PROTEIN YHJJ"/>
    <property type="match status" value="1"/>
</dbReference>
<dbReference type="Proteomes" id="UP000288227">
    <property type="component" value="Unassembled WGS sequence"/>
</dbReference>
<dbReference type="InterPro" id="IPR007863">
    <property type="entry name" value="Peptidase_M16_C"/>
</dbReference>
<proteinExistence type="inferred from homology"/>
<evidence type="ECO:0000313" key="9">
    <source>
        <dbReference type="EMBL" id="GCC53680.1"/>
    </source>
</evidence>
<evidence type="ECO:0000313" key="10">
    <source>
        <dbReference type="Proteomes" id="UP000288227"/>
    </source>
</evidence>
<evidence type="ECO:0000256" key="3">
    <source>
        <dbReference type="ARBA" id="ARBA00022801"/>
    </source>
</evidence>
<gene>
    <name evidence="9" type="ORF">SanaruYs_39250</name>
</gene>
<dbReference type="Gene3D" id="3.30.830.10">
    <property type="entry name" value="Metalloenzyme, LuxS/M16 peptidase-like"/>
    <property type="match status" value="2"/>
</dbReference>